<dbReference type="GO" id="GO:0008270">
    <property type="term" value="F:zinc ion binding"/>
    <property type="evidence" value="ECO:0007669"/>
    <property type="project" value="InterPro"/>
</dbReference>
<protein>
    <recommendedName>
        <fullName evidence="5">Zn(2)-C6 fungal-type domain-containing protein</fullName>
    </recommendedName>
</protein>
<sequence length="377" mass="42256">MADSLSDSITTAFTIYAVPRENTGNPPGIRVRCNTCQHDTTYNTIRMKSHHELCKATDTANFGPPANQSGYVSGVRLFQLPLGTPTPSLPFSSPLAENQDGEVQLAIRRETPSENTVTSAPQPPPQPETPSLANVIQDLLERVLCYHSDRFYQFQHFRQELLDSWFKFHEQFVGWKEECNSLIMGLRSEGRHEEADDAYRRLFSHPIVAEPGRFIVAYPTGHGEEIFEFKGITQNVSPVNHTDGSILPRSLEAHDVPTSRAGKSMRKSKLFCSRCRSLSLACTRERSSCSRCVESKARCFYADSPEHKRRLDKYYALLTGELKKACGNAGLSNKGGKPAMAHRLAQNEGEKGRKDTRVNRTKTNNKGRGRPPKVVMQ</sequence>
<evidence type="ECO:0000256" key="1">
    <source>
        <dbReference type="ARBA" id="ARBA00023242"/>
    </source>
</evidence>
<comment type="caution">
    <text evidence="3">The sequence shown here is derived from an EMBL/GenBank/DDBJ whole genome shotgun (WGS) entry which is preliminary data.</text>
</comment>
<feature type="region of interest" description="Disordered" evidence="2">
    <location>
        <begin position="329"/>
        <end position="377"/>
    </location>
</feature>
<dbReference type="AlphaFoldDB" id="A0A9W8NBM9"/>
<organism evidence="3 4">
    <name type="scientific">Xylaria arbuscula</name>
    <dbReference type="NCBI Taxonomy" id="114810"/>
    <lineage>
        <taxon>Eukaryota</taxon>
        <taxon>Fungi</taxon>
        <taxon>Dikarya</taxon>
        <taxon>Ascomycota</taxon>
        <taxon>Pezizomycotina</taxon>
        <taxon>Sordariomycetes</taxon>
        <taxon>Xylariomycetidae</taxon>
        <taxon>Xylariales</taxon>
        <taxon>Xylariaceae</taxon>
        <taxon>Xylaria</taxon>
    </lineage>
</organism>
<evidence type="ECO:0008006" key="5">
    <source>
        <dbReference type="Google" id="ProtNLM"/>
    </source>
</evidence>
<dbReference type="SUPFAM" id="SSF57701">
    <property type="entry name" value="Zn2/Cys6 DNA-binding domain"/>
    <property type="match status" value="1"/>
</dbReference>
<dbReference type="InterPro" id="IPR001138">
    <property type="entry name" value="Zn2Cys6_DnaBD"/>
</dbReference>
<accession>A0A9W8NBM9</accession>
<dbReference type="CDD" id="cd00067">
    <property type="entry name" value="GAL4"/>
    <property type="match status" value="1"/>
</dbReference>
<keyword evidence="4" id="KW-1185">Reference proteome</keyword>
<dbReference type="EMBL" id="JANPWZ010001173">
    <property type="protein sequence ID" value="KAJ3568064.1"/>
    <property type="molecule type" value="Genomic_DNA"/>
</dbReference>
<dbReference type="GO" id="GO:0000981">
    <property type="term" value="F:DNA-binding transcription factor activity, RNA polymerase II-specific"/>
    <property type="evidence" value="ECO:0007669"/>
    <property type="project" value="InterPro"/>
</dbReference>
<dbReference type="InterPro" id="IPR036864">
    <property type="entry name" value="Zn2-C6_fun-type_DNA-bd_sf"/>
</dbReference>
<dbReference type="Proteomes" id="UP001148614">
    <property type="component" value="Unassembled WGS sequence"/>
</dbReference>
<gene>
    <name evidence="3" type="ORF">NPX13_g6548</name>
</gene>
<name>A0A9W8NBM9_9PEZI</name>
<evidence type="ECO:0000313" key="4">
    <source>
        <dbReference type="Proteomes" id="UP001148614"/>
    </source>
</evidence>
<dbReference type="Gene3D" id="4.10.240.10">
    <property type="entry name" value="Zn(2)-C6 fungal-type DNA-binding domain"/>
    <property type="match status" value="1"/>
</dbReference>
<feature type="compositionally biased region" description="Basic and acidic residues" evidence="2">
    <location>
        <begin position="348"/>
        <end position="358"/>
    </location>
</feature>
<reference evidence="3" key="1">
    <citation type="submission" date="2022-07" db="EMBL/GenBank/DDBJ databases">
        <title>Genome Sequence of Xylaria arbuscula.</title>
        <authorList>
            <person name="Buettner E."/>
        </authorList>
    </citation>
    <scope>NUCLEOTIDE SEQUENCE</scope>
    <source>
        <strain evidence="3">VT107</strain>
    </source>
</reference>
<keyword evidence="1" id="KW-0539">Nucleus</keyword>
<feature type="compositionally biased region" description="Basic residues" evidence="2">
    <location>
        <begin position="359"/>
        <end position="371"/>
    </location>
</feature>
<evidence type="ECO:0000256" key="2">
    <source>
        <dbReference type="SAM" id="MobiDB-lite"/>
    </source>
</evidence>
<evidence type="ECO:0000313" key="3">
    <source>
        <dbReference type="EMBL" id="KAJ3568064.1"/>
    </source>
</evidence>
<proteinExistence type="predicted"/>